<sequence>MLKSVKLNLFLFVAMLGTLGISAQTASKDVSDQDLNKFADAYQAVQMENQKAQQEMVVIIQDNGLEVARFQEIQQAQTDPNTKLDATEKELASHKAIIDNFQKMQPELESRMEEVINDTGLTMERYQEVAAAIQADRELQQELQAIMVKKTQGGAPAANSKG</sequence>
<gene>
    <name evidence="1" type="ORF">FVB9532_01507</name>
</gene>
<comment type="caution">
    <text evidence="1">The sequence shown here is derived from an EMBL/GenBank/DDBJ whole genome shotgun (WGS) entry which is preliminary data.</text>
</comment>
<protein>
    <submittedName>
        <fullName evidence="1">Uncharacterized protein</fullName>
    </submittedName>
</protein>
<evidence type="ECO:0000313" key="2">
    <source>
        <dbReference type="Proteomes" id="UP000356253"/>
    </source>
</evidence>
<dbReference type="Proteomes" id="UP000356253">
    <property type="component" value="Unassembled WGS sequence"/>
</dbReference>
<accession>A0AC61Y700</accession>
<evidence type="ECO:0000313" key="1">
    <source>
        <dbReference type="EMBL" id="VVV00242.1"/>
    </source>
</evidence>
<name>A0AC61Y700_9FLAO</name>
<proteinExistence type="predicted"/>
<organism evidence="1 2">
    <name type="scientific">Mesonia oceanica</name>
    <dbReference type="NCBI Taxonomy" id="2687242"/>
    <lineage>
        <taxon>Bacteria</taxon>
        <taxon>Pseudomonadati</taxon>
        <taxon>Bacteroidota</taxon>
        <taxon>Flavobacteriia</taxon>
        <taxon>Flavobacteriales</taxon>
        <taxon>Flavobacteriaceae</taxon>
        <taxon>Mesonia</taxon>
    </lineage>
</organism>
<keyword evidence="2" id="KW-1185">Reference proteome</keyword>
<reference evidence="1" key="1">
    <citation type="submission" date="2019-09" db="EMBL/GenBank/DDBJ databases">
        <authorList>
            <person name="Rodrigo-Torres L."/>
            <person name="Arahal R. D."/>
            <person name="Lucena T."/>
        </authorList>
    </citation>
    <scope>NUCLEOTIDE SEQUENCE</scope>
    <source>
        <strain evidence="1">ISS653</strain>
    </source>
</reference>
<dbReference type="EMBL" id="CABVMM010000005">
    <property type="protein sequence ID" value="VVV00242.1"/>
    <property type="molecule type" value="Genomic_DNA"/>
</dbReference>